<protein>
    <submittedName>
        <fullName evidence="3">Tetratricopeptide repeat protein</fullName>
    </submittedName>
</protein>
<keyword evidence="4" id="KW-1185">Reference proteome</keyword>
<gene>
    <name evidence="3" type="ORF">JHU38_07040</name>
</gene>
<keyword evidence="1" id="KW-0802">TPR repeat</keyword>
<keyword evidence="2" id="KW-1133">Transmembrane helix</keyword>
<reference evidence="3 4" key="1">
    <citation type="submission" date="2021-01" db="EMBL/GenBank/DDBJ databases">
        <title>Prevotella A2931 sp. nov.</title>
        <authorList>
            <person name="Buhl M."/>
            <person name="Oberhettinger P."/>
        </authorList>
    </citation>
    <scope>NUCLEOTIDE SEQUENCE [LARGE SCALE GENOMIC DNA]</scope>
    <source>
        <strain evidence="3 4">A2931</strain>
    </source>
</reference>
<evidence type="ECO:0000313" key="3">
    <source>
        <dbReference type="EMBL" id="MBO1363526.1"/>
    </source>
</evidence>
<evidence type="ECO:0000256" key="1">
    <source>
        <dbReference type="PROSITE-ProRule" id="PRU00339"/>
    </source>
</evidence>
<feature type="repeat" description="TPR" evidence="1">
    <location>
        <begin position="137"/>
        <end position="170"/>
    </location>
</feature>
<comment type="caution">
    <text evidence="3">The sequence shown here is derived from an EMBL/GenBank/DDBJ whole genome shotgun (WGS) entry which is preliminary data.</text>
</comment>
<feature type="transmembrane region" description="Helical" evidence="2">
    <location>
        <begin position="27"/>
        <end position="49"/>
    </location>
</feature>
<dbReference type="Proteomes" id="UP000664265">
    <property type="component" value="Unassembled WGS sequence"/>
</dbReference>
<evidence type="ECO:0000313" key="4">
    <source>
        <dbReference type="Proteomes" id="UP000664265"/>
    </source>
</evidence>
<name>A0ABS3M608_9BACT</name>
<proteinExistence type="predicted"/>
<dbReference type="Gene3D" id="1.25.40.10">
    <property type="entry name" value="Tetratricopeptide repeat domain"/>
    <property type="match status" value="2"/>
</dbReference>
<dbReference type="SUPFAM" id="SSF48452">
    <property type="entry name" value="TPR-like"/>
    <property type="match status" value="1"/>
</dbReference>
<accession>A0ABS3M608</accession>
<keyword evidence="2" id="KW-0472">Membrane</keyword>
<dbReference type="Pfam" id="PF13174">
    <property type="entry name" value="TPR_6"/>
    <property type="match status" value="2"/>
</dbReference>
<sequence>MANKKDQMVEKEVLNQSEAFFNKNKKAILGVVCALIVIIVGSVLFKAYYSGPREDKASTALAKGQDYFNNEMFDKALNGDGAGYEGFVKITSDFSGTDAANLANLYAGLSYANLNKWADAVKYLDAYSPSGDAMVSPSAVAALGNAYAHVNELDKAVSNLKKAASMADGEAKDGVNNSISPTFMLQAAEILESQNKTDEALKIYQDIKKKYVNSALVQSQEIDKYIERTSNK</sequence>
<evidence type="ECO:0000256" key="2">
    <source>
        <dbReference type="SAM" id="Phobius"/>
    </source>
</evidence>
<dbReference type="InterPro" id="IPR011990">
    <property type="entry name" value="TPR-like_helical_dom_sf"/>
</dbReference>
<dbReference type="EMBL" id="JAERMS010000018">
    <property type="protein sequence ID" value="MBO1363526.1"/>
    <property type="molecule type" value="Genomic_DNA"/>
</dbReference>
<dbReference type="InterPro" id="IPR019734">
    <property type="entry name" value="TPR_rpt"/>
</dbReference>
<organism evidence="3 4">
    <name type="scientific">Prevotella illustrans</name>
    <dbReference type="NCBI Taxonomy" id="2800387"/>
    <lineage>
        <taxon>Bacteria</taxon>
        <taxon>Pseudomonadati</taxon>
        <taxon>Bacteroidota</taxon>
        <taxon>Bacteroidia</taxon>
        <taxon>Bacteroidales</taxon>
        <taxon>Prevotellaceae</taxon>
        <taxon>Prevotella</taxon>
    </lineage>
</organism>
<dbReference type="RefSeq" id="WP_107581085.1">
    <property type="nucleotide sequence ID" value="NZ_JAERMS010000018.1"/>
</dbReference>
<dbReference type="PROSITE" id="PS50005">
    <property type="entry name" value="TPR"/>
    <property type="match status" value="1"/>
</dbReference>
<keyword evidence="2" id="KW-0812">Transmembrane</keyword>